<sequence length="80" mass="8864">MVTLRSGSSWTRPVLSGAPLAWDICRTCGLSEGQGRYRSVQYRPWTIQVVSNNASRMSMARSIQYYLSCSESSGDPRGLS</sequence>
<dbReference type="AlphaFoldDB" id="A0A5N6JF93"/>
<protein>
    <submittedName>
        <fullName evidence="1">Uncharacterized protein</fullName>
    </submittedName>
</protein>
<dbReference type="EMBL" id="ML732772">
    <property type="protein sequence ID" value="KAB8277532.1"/>
    <property type="molecule type" value="Genomic_DNA"/>
</dbReference>
<evidence type="ECO:0000313" key="1">
    <source>
        <dbReference type="EMBL" id="KAB8277532.1"/>
    </source>
</evidence>
<gene>
    <name evidence="1" type="ORF">BDV30DRAFT_193957</name>
</gene>
<dbReference type="Proteomes" id="UP000326289">
    <property type="component" value="Unassembled WGS sequence"/>
</dbReference>
<name>A0A5N6JF93_9EURO</name>
<keyword evidence="2" id="KW-1185">Reference proteome</keyword>
<evidence type="ECO:0000313" key="2">
    <source>
        <dbReference type="Proteomes" id="UP000326289"/>
    </source>
</evidence>
<organism evidence="1 2">
    <name type="scientific">Aspergillus minisclerotigenes</name>
    <dbReference type="NCBI Taxonomy" id="656917"/>
    <lineage>
        <taxon>Eukaryota</taxon>
        <taxon>Fungi</taxon>
        <taxon>Dikarya</taxon>
        <taxon>Ascomycota</taxon>
        <taxon>Pezizomycotina</taxon>
        <taxon>Eurotiomycetes</taxon>
        <taxon>Eurotiomycetidae</taxon>
        <taxon>Eurotiales</taxon>
        <taxon>Aspergillaceae</taxon>
        <taxon>Aspergillus</taxon>
        <taxon>Aspergillus subgen. Circumdati</taxon>
    </lineage>
</organism>
<accession>A0A5N6JF93</accession>
<reference evidence="1 2" key="1">
    <citation type="submission" date="2019-04" db="EMBL/GenBank/DDBJ databases">
        <title>Fungal friends and foes A comparative genomics study of 23 Aspergillus species from section Flavi.</title>
        <authorList>
            <consortium name="DOE Joint Genome Institute"/>
            <person name="Kjaerbolling I."/>
            <person name="Vesth T.C."/>
            <person name="Frisvad J.C."/>
            <person name="Nybo J.L."/>
            <person name="Theobald S."/>
            <person name="Kildgaard S."/>
            <person name="Petersen T.I."/>
            <person name="Kuo A."/>
            <person name="Sato A."/>
            <person name="Lyhne E.K."/>
            <person name="Kogle M.E."/>
            <person name="Wiebenga A."/>
            <person name="Kun R.S."/>
            <person name="Lubbers R.J."/>
            <person name="Makela M.R."/>
            <person name="Barry K."/>
            <person name="Chovatia M."/>
            <person name="Clum A."/>
            <person name="Daum C."/>
            <person name="Haridas S."/>
            <person name="He G."/>
            <person name="LaButti K."/>
            <person name="Lipzen A."/>
            <person name="Mondo S."/>
            <person name="Pangilinan J."/>
            <person name="Riley R."/>
            <person name="Salamov A."/>
            <person name="Simmons B.A."/>
            <person name="Magnuson J.K."/>
            <person name="Henrissat B."/>
            <person name="Mortensen U.H."/>
            <person name="Larsen T.O."/>
            <person name="De vries R.P."/>
            <person name="Grigoriev I.V."/>
            <person name="Machida M."/>
            <person name="Baker S.E."/>
            <person name="Andersen M.R."/>
        </authorList>
    </citation>
    <scope>NUCLEOTIDE SEQUENCE [LARGE SCALE GENOMIC DNA]</scope>
    <source>
        <strain evidence="1 2">CBS 117635</strain>
    </source>
</reference>
<proteinExistence type="predicted"/>